<evidence type="ECO:0000256" key="6">
    <source>
        <dbReference type="ARBA" id="ARBA00038515"/>
    </source>
</evidence>
<comment type="similarity">
    <text evidence="6">Belongs to the cysteine-rich repeat secretory protein family.</text>
</comment>
<feature type="signal peptide" evidence="7">
    <location>
        <begin position="1"/>
        <end position="24"/>
    </location>
</feature>
<dbReference type="Proteomes" id="UP000827889">
    <property type="component" value="Chromosome 10"/>
</dbReference>
<keyword evidence="4" id="KW-0677">Repeat</keyword>
<dbReference type="GeneID" id="115752366"/>
<feature type="chain" id="PRO_5034309989" evidence="7">
    <location>
        <begin position="25"/>
        <end position="243"/>
    </location>
</feature>
<evidence type="ECO:0000313" key="10">
    <source>
        <dbReference type="RefSeq" id="XP_030546376.1"/>
    </source>
</evidence>
<comment type="subcellular location">
    <subcellularLocation>
        <location evidence="1">Secreted</location>
    </subcellularLocation>
</comment>
<evidence type="ECO:0000256" key="4">
    <source>
        <dbReference type="ARBA" id="ARBA00022737"/>
    </source>
</evidence>
<evidence type="ECO:0000256" key="3">
    <source>
        <dbReference type="ARBA" id="ARBA00022729"/>
    </source>
</evidence>
<keyword evidence="5" id="KW-0325">Glycoprotein</keyword>
<evidence type="ECO:0000256" key="1">
    <source>
        <dbReference type="ARBA" id="ARBA00004613"/>
    </source>
</evidence>
<keyword evidence="3 7" id="KW-0732">Signal</keyword>
<dbReference type="FunFam" id="3.30.430.20:FF:000009">
    <property type="entry name" value="Cysteine-rich receptor-like protein kinase 28"/>
    <property type="match status" value="1"/>
</dbReference>
<sequence>MLRSESIPLYLLLSFFLLLDTSLGVDPLYDICFGKENYTSSSPYKDNLDRLLSALVSKVPPSGFGTSSSGEGKNQVYGLALCRGDVSSSDCKSCVSDAGPELLQRCPKQKGAVIWYDNCLLKYSDMEFFGKIDDKNKFYLLNVQDVDMDFMEFYRKIKELLSSLTDEAVAGPKKYAYGQLELGGRKTLFGLAQCTRDLSGDDCKTCLEGAISDLPSCCYGKRGGRTVGASCNVRYELYPFVNV</sequence>
<dbReference type="GO" id="GO:0005576">
    <property type="term" value="C:extracellular region"/>
    <property type="evidence" value="ECO:0007669"/>
    <property type="project" value="UniProtKB-SubCell"/>
</dbReference>
<name>A0A8B8QGX6_9MYRT</name>
<feature type="domain" description="Gnk2-homologous" evidence="8">
    <location>
        <begin position="134"/>
        <end position="240"/>
    </location>
</feature>
<dbReference type="Gene3D" id="3.30.430.20">
    <property type="entry name" value="Gnk2 domain, C-X8-C-X2-C motif"/>
    <property type="match status" value="2"/>
</dbReference>
<feature type="domain" description="Gnk2-homologous" evidence="8">
    <location>
        <begin position="26"/>
        <end position="128"/>
    </location>
</feature>
<dbReference type="FunFam" id="3.30.430.20:FF:000002">
    <property type="entry name" value="Cysteine-rich receptor-like protein kinase 10"/>
    <property type="match status" value="1"/>
</dbReference>
<dbReference type="PANTHER" id="PTHR32411:SF43">
    <property type="entry name" value="CYSTEINE-RICH REPEAT SECRETORY PROTEIN 38"/>
    <property type="match status" value="1"/>
</dbReference>
<dbReference type="InterPro" id="IPR050581">
    <property type="entry name" value="CRR_secretory_protein"/>
</dbReference>
<dbReference type="OrthoDB" id="696781at2759"/>
<protein>
    <submittedName>
        <fullName evidence="10">Cysteine-rich repeat secretory protein 38-like</fullName>
    </submittedName>
</protein>
<dbReference type="PANTHER" id="PTHR32411">
    <property type="entry name" value="CYSTEINE-RICH REPEAT SECRETORY PROTEIN 38-RELATED"/>
    <property type="match status" value="1"/>
</dbReference>
<evidence type="ECO:0000256" key="7">
    <source>
        <dbReference type="SAM" id="SignalP"/>
    </source>
</evidence>
<reference evidence="10" key="1">
    <citation type="submission" date="2025-08" db="UniProtKB">
        <authorList>
            <consortium name="RefSeq"/>
        </authorList>
    </citation>
    <scope>IDENTIFICATION</scope>
    <source>
        <tissue evidence="10">Leaf</tissue>
    </source>
</reference>
<accession>A0A8B8QGX6</accession>
<proteinExistence type="inferred from homology"/>
<dbReference type="InterPro" id="IPR002902">
    <property type="entry name" value="GNK2"/>
</dbReference>
<dbReference type="RefSeq" id="XP_030546376.1">
    <property type="nucleotide sequence ID" value="XM_030690516.2"/>
</dbReference>
<evidence type="ECO:0000256" key="2">
    <source>
        <dbReference type="ARBA" id="ARBA00022525"/>
    </source>
</evidence>
<evidence type="ECO:0000313" key="9">
    <source>
        <dbReference type="Proteomes" id="UP000827889"/>
    </source>
</evidence>
<dbReference type="KEGG" id="rarg:115752366"/>
<dbReference type="AlphaFoldDB" id="A0A8B8QGX6"/>
<keyword evidence="2" id="KW-0964">Secreted</keyword>
<organism evidence="9 10">
    <name type="scientific">Rhodamnia argentea</name>
    <dbReference type="NCBI Taxonomy" id="178133"/>
    <lineage>
        <taxon>Eukaryota</taxon>
        <taxon>Viridiplantae</taxon>
        <taxon>Streptophyta</taxon>
        <taxon>Embryophyta</taxon>
        <taxon>Tracheophyta</taxon>
        <taxon>Spermatophyta</taxon>
        <taxon>Magnoliopsida</taxon>
        <taxon>eudicotyledons</taxon>
        <taxon>Gunneridae</taxon>
        <taxon>Pentapetalae</taxon>
        <taxon>rosids</taxon>
        <taxon>malvids</taxon>
        <taxon>Myrtales</taxon>
        <taxon>Myrtaceae</taxon>
        <taxon>Myrtoideae</taxon>
        <taxon>Myrteae</taxon>
        <taxon>Australasian group</taxon>
        <taxon>Rhodamnia</taxon>
    </lineage>
</organism>
<gene>
    <name evidence="10" type="primary">LOC115752366</name>
</gene>
<dbReference type="PROSITE" id="PS51473">
    <property type="entry name" value="GNK2"/>
    <property type="match status" value="2"/>
</dbReference>
<dbReference type="CDD" id="cd23509">
    <property type="entry name" value="Gnk2-like"/>
    <property type="match status" value="2"/>
</dbReference>
<evidence type="ECO:0000259" key="8">
    <source>
        <dbReference type="PROSITE" id="PS51473"/>
    </source>
</evidence>
<dbReference type="InterPro" id="IPR038408">
    <property type="entry name" value="GNK2_sf"/>
</dbReference>
<keyword evidence="9" id="KW-1185">Reference proteome</keyword>
<evidence type="ECO:0000256" key="5">
    <source>
        <dbReference type="ARBA" id="ARBA00023180"/>
    </source>
</evidence>
<dbReference type="Pfam" id="PF01657">
    <property type="entry name" value="Stress-antifung"/>
    <property type="match status" value="2"/>
</dbReference>